<evidence type="ECO:0000256" key="1">
    <source>
        <dbReference type="ARBA" id="ARBA00022553"/>
    </source>
</evidence>
<name>A0A941W1U1_9BACT</name>
<dbReference type="PANTHER" id="PTHR44591">
    <property type="entry name" value="STRESS RESPONSE REGULATOR PROTEIN 1"/>
    <property type="match status" value="1"/>
</dbReference>
<comment type="caution">
    <text evidence="4">The sequence shown here is derived from an EMBL/GenBank/DDBJ whole genome shotgun (WGS) entry which is preliminary data.</text>
</comment>
<accession>A0A941W1U1</accession>
<evidence type="ECO:0000313" key="5">
    <source>
        <dbReference type="Proteomes" id="UP000722750"/>
    </source>
</evidence>
<evidence type="ECO:0000313" key="4">
    <source>
        <dbReference type="EMBL" id="MBS1257678.1"/>
    </source>
</evidence>
<dbReference type="Gene3D" id="3.40.50.2300">
    <property type="match status" value="1"/>
</dbReference>
<dbReference type="InterPro" id="IPR011006">
    <property type="entry name" value="CheY-like_superfamily"/>
</dbReference>
<dbReference type="PANTHER" id="PTHR44591:SF3">
    <property type="entry name" value="RESPONSE REGULATORY DOMAIN-CONTAINING PROTEIN"/>
    <property type="match status" value="1"/>
</dbReference>
<sequence length="121" mass="13677">MPKSKILVIDDEKDMCGLLDKLLSIEGYIVKIVANGAEALKLVKIEFFDLVLCDWVVLGVYGNDLIKALKKLKKRPKIGIITGWNGKLMSIENRNMNVDFIARKPFDLSWLSRQINDVISA</sequence>
<gene>
    <name evidence="4" type="ORF">MAG551_00723</name>
</gene>
<reference evidence="4" key="1">
    <citation type="journal article" date="2021" name="ISME J.">
        <title>Fine-scale metabolic discontinuity in a stratified prokaryote microbiome of a Red Sea deep halocline.</title>
        <authorList>
            <person name="Michoud G."/>
            <person name="Ngugi D.K."/>
            <person name="Barozzi A."/>
            <person name="Merlino G."/>
            <person name="Calleja M.L."/>
            <person name="Delgado-Huertas A."/>
            <person name="Moran X.A.G."/>
            <person name="Daffonchio D."/>
        </authorList>
    </citation>
    <scope>NUCLEOTIDE SEQUENCE</scope>
    <source>
        <strain evidence="4">SuakinDeep_MAG55_1</strain>
    </source>
</reference>
<dbReference type="PROSITE" id="PS50110">
    <property type="entry name" value="RESPONSE_REGULATORY"/>
    <property type="match status" value="1"/>
</dbReference>
<keyword evidence="1 2" id="KW-0597">Phosphoprotein</keyword>
<dbReference type="InterPro" id="IPR050595">
    <property type="entry name" value="Bact_response_regulator"/>
</dbReference>
<protein>
    <submittedName>
        <fullName evidence="4">Sporulation initiation phosphotransferase F</fullName>
    </submittedName>
</protein>
<organism evidence="4 5">
    <name type="scientific">Candidatus Scalindua arabica</name>
    <dbReference type="NCBI Taxonomy" id="1127984"/>
    <lineage>
        <taxon>Bacteria</taxon>
        <taxon>Pseudomonadati</taxon>
        <taxon>Planctomycetota</taxon>
        <taxon>Candidatus Brocadiia</taxon>
        <taxon>Candidatus Brocadiales</taxon>
        <taxon>Candidatus Scalinduaceae</taxon>
        <taxon>Candidatus Scalindua</taxon>
    </lineage>
</organism>
<feature type="modified residue" description="4-aspartylphosphate" evidence="2">
    <location>
        <position position="54"/>
    </location>
</feature>
<dbReference type="Pfam" id="PF00072">
    <property type="entry name" value="Response_reg"/>
    <property type="match status" value="1"/>
</dbReference>
<proteinExistence type="predicted"/>
<dbReference type="SMART" id="SM00448">
    <property type="entry name" value="REC"/>
    <property type="match status" value="1"/>
</dbReference>
<dbReference type="AlphaFoldDB" id="A0A941W1U1"/>
<evidence type="ECO:0000259" key="3">
    <source>
        <dbReference type="PROSITE" id="PS50110"/>
    </source>
</evidence>
<dbReference type="SUPFAM" id="SSF52172">
    <property type="entry name" value="CheY-like"/>
    <property type="match status" value="1"/>
</dbReference>
<dbReference type="InterPro" id="IPR001789">
    <property type="entry name" value="Sig_transdc_resp-reg_receiver"/>
</dbReference>
<dbReference type="EMBL" id="JAANXD010000031">
    <property type="protein sequence ID" value="MBS1257678.1"/>
    <property type="molecule type" value="Genomic_DNA"/>
</dbReference>
<dbReference type="Proteomes" id="UP000722750">
    <property type="component" value="Unassembled WGS sequence"/>
</dbReference>
<evidence type="ECO:0000256" key="2">
    <source>
        <dbReference type="PROSITE-ProRule" id="PRU00169"/>
    </source>
</evidence>
<feature type="domain" description="Response regulatory" evidence="3">
    <location>
        <begin position="5"/>
        <end position="119"/>
    </location>
</feature>
<dbReference type="GO" id="GO:0000160">
    <property type="term" value="P:phosphorelay signal transduction system"/>
    <property type="evidence" value="ECO:0007669"/>
    <property type="project" value="InterPro"/>
</dbReference>